<evidence type="ECO:0000313" key="1">
    <source>
        <dbReference type="EMBL" id="MEP0949676.1"/>
    </source>
</evidence>
<name>A0ABV0KA73_9CYAN</name>
<evidence type="ECO:0008006" key="3">
    <source>
        <dbReference type="Google" id="ProtNLM"/>
    </source>
</evidence>
<accession>A0ABV0KA73</accession>
<dbReference type="EMBL" id="JAMPKX010000014">
    <property type="protein sequence ID" value="MEP0949676.1"/>
    <property type="molecule type" value="Genomic_DNA"/>
</dbReference>
<reference evidence="1 2" key="1">
    <citation type="submission" date="2022-04" db="EMBL/GenBank/DDBJ databases">
        <title>Positive selection, recombination, and allopatry shape intraspecific diversity of widespread and dominant cyanobacteria.</title>
        <authorList>
            <person name="Wei J."/>
            <person name="Shu W."/>
            <person name="Hu C."/>
        </authorList>
    </citation>
    <scope>NUCLEOTIDE SEQUENCE [LARGE SCALE GENOMIC DNA]</scope>
    <source>
        <strain evidence="1 2">DQ-A4</strain>
    </source>
</reference>
<sequence>MNNNFLEAVRSSQNFLRELCISERSAFIFSGGAVHLYQLSIGCLADRIPTDLDIIFQGFENTDSILRSALSIGKSHFSQLTVKLEDRWHQSFFLKGPIIEAETINNFPVDFVPGAMATHFPRNHNTFPNHCYIYPVFKDTLFQLSRNTSIPGFGDVQLAHPAFIAFYKLNLMRSRDGKQDALDIRRLIEMGLVHSKCEETLQVFQFLSYGNLRIANSLIKMLRDIELSLYEQRRSMPGERDCILSPGIERIRL</sequence>
<protein>
    <recommendedName>
        <fullName evidence="3">Nucleotidyl transferase AbiEii toxin, Type IV TA system</fullName>
    </recommendedName>
</protein>
<organism evidence="1 2">
    <name type="scientific">Leptolyngbya subtilissima DQ-A4</name>
    <dbReference type="NCBI Taxonomy" id="2933933"/>
    <lineage>
        <taxon>Bacteria</taxon>
        <taxon>Bacillati</taxon>
        <taxon>Cyanobacteriota</taxon>
        <taxon>Cyanophyceae</taxon>
        <taxon>Leptolyngbyales</taxon>
        <taxon>Leptolyngbyaceae</taxon>
        <taxon>Leptolyngbya group</taxon>
        <taxon>Leptolyngbya</taxon>
    </lineage>
</organism>
<dbReference type="Proteomes" id="UP001482513">
    <property type="component" value="Unassembled WGS sequence"/>
</dbReference>
<evidence type="ECO:0000313" key="2">
    <source>
        <dbReference type="Proteomes" id="UP001482513"/>
    </source>
</evidence>
<keyword evidence="2" id="KW-1185">Reference proteome</keyword>
<gene>
    <name evidence="1" type="ORF">NC992_22550</name>
</gene>
<proteinExistence type="predicted"/>
<dbReference type="RefSeq" id="WP_190707740.1">
    <property type="nucleotide sequence ID" value="NZ_JAMPKX010000014.1"/>
</dbReference>
<comment type="caution">
    <text evidence="1">The sequence shown here is derived from an EMBL/GenBank/DDBJ whole genome shotgun (WGS) entry which is preliminary data.</text>
</comment>